<gene>
    <name evidence="2" type="ORF">EVAR_89192_1</name>
</gene>
<accession>A0A4C1YFF0</accession>
<organism evidence="2 3">
    <name type="scientific">Eumeta variegata</name>
    <name type="common">Bagworm moth</name>
    <name type="synonym">Eumeta japonica</name>
    <dbReference type="NCBI Taxonomy" id="151549"/>
    <lineage>
        <taxon>Eukaryota</taxon>
        <taxon>Metazoa</taxon>
        <taxon>Ecdysozoa</taxon>
        <taxon>Arthropoda</taxon>
        <taxon>Hexapoda</taxon>
        <taxon>Insecta</taxon>
        <taxon>Pterygota</taxon>
        <taxon>Neoptera</taxon>
        <taxon>Endopterygota</taxon>
        <taxon>Lepidoptera</taxon>
        <taxon>Glossata</taxon>
        <taxon>Ditrysia</taxon>
        <taxon>Tineoidea</taxon>
        <taxon>Psychidae</taxon>
        <taxon>Oiketicinae</taxon>
        <taxon>Eumeta</taxon>
    </lineage>
</organism>
<proteinExistence type="predicted"/>
<evidence type="ECO:0000313" key="2">
    <source>
        <dbReference type="EMBL" id="GBP73532.1"/>
    </source>
</evidence>
<feature type="region of interest" description="Disordered" evidence="1">
    <location>
        <begin position="100"/>
        <end position="122"/>
    </location>
</feature>
<comment type="caution">
    <text evidence="2">The sequence shown here is derived from an EMBL/GenBank/DDBJ whole genome shotgun (WGS) entry which is preliminary data.</text>
</comment>
<dbReference type="EMBL" id="BGZK01001177">
    <property type="protein sequence ID" value="GBP73532.1"/>
    <property type="molecule type" value="Genomic_DNA"/>
</dbReference>
<sequence>MYLRAVSLSTEPKFARTRIGSASDANFMPIRRGPLSSRPGRAAIACVVVRLLRLGTNFELAEVRWYARAVFAPVRMVTLVLPMSIQKCLLDNSSRMIKAMSNTKSSSSNDNKTSALKNGRRERVLRHSSALCAQCSPCALRYMAKCFTKNALHVKLMKKDGTSYFDKQHLVYS</sequence>
<dbReference type="OrthoDB" id="7345867at2759"/>
<evidence type="ECO:0000256" key="1">
    <source>
        <dbReference type="SAM" id="MobiDB-lite"/>
    </source>
</evidence>
<name>A0A4C1YFF0_EUMVA</name>
<dbReference type="AlphaFoldDB" id="A0A4C1YFF0"/>
<dbReference type="Proteomes" id="UP000299102">
    <property type="component" value="Unassembled WGS sequence"/>
</dbReference>
<keyword evidence="3" id="KW-1185">Reference proteome</keyword>
<protein>
    <submittedName>
        <fullName evidence="2">Uncharacterized protein</fullName>
    </submittedName>
</protein>
<feature type="compositionally biased region" description="Low complexity" evidence="1">
    <location>
        <begin position="101"/>
        <end position="114"/>
    </location>
</feature>
<reference evidence="2 3" key="1">
    <citation type="journal article" date="2019" name="Commun. Biol.">
        <title>The bagworm genome reveals a unique fibroin gene that provides high tensile strength.</title>
        <authorList>
            <person name="Kono N."/>
            <person name="Nakamura H."/>
            <person name="Ohtoshi R."/>
            <person name="Tomita M."/>
            <person name="Numata K."/>
            <person name="Arakawa K."/>
        </authorList>
    </citation>
    <scope>NUCLEOTIDE SEQUENCE [LARGE SCALE GENOMIC DNA]</scope>
</reference>
<evidence type="ECO:0000313" key="3">
    <source>
        <dbReference type="Proteomes" id="UP000299102"/>
    </source>
</evidence>